<evidence type="ECO:0000313" key="1">
    <source>
        <dbReference type="EMBL" id="EIM95281.1"/>
    </source>
</evidence>
<organism evidence="1 2">
    <name type="scientific">Paraburkholderia hospita</name>
    <dbReference type="NCBI Taxonomy" id="169430"/>
    <lineage>
        <taxon>Bacteria</taxon>
        <taxon>Pseudomonadati</taxon>
        <taxon>Pseudomonadota</taxon>
        <taxon>Betaproteobacteria</taxon>
        <taxon>Burkholderiales</taxon>
        <taxon>Burkholderiaceae</taxon>
        <taxon>Paraburkholderia</taxon>
    </lineage>
</organism>
<evidence type="ECO:0000313" key="2">
    <source>
        <dbReference type="Proteomes" id="UP000004980"/>
    </source>
</evidence>
<proteinExistence type="predicted"/>
<reference evidence="1 2" key="1">
    <citation type="journal article" date="2012" name="J. Bacteriol.">
        <title>Draft Genome Sequence of the Soil Bacterium Burkholderia terrae Strain BS001, Which Interacts with Fungal Surface Structures.</title>
        <authorList>
            <person name="Nazir R."/>
            <person name="Hansen M.A."/>
            <person name="Sorensen S."/>
            <person name="van Elsas J.D."/>
        </authorList>
    </citation>
    <scope>NUCLEOTIDE SEQUENCE [LARGE SCALE GENOMIC DNA]</scope>
    <source>
        <strain evidence="1 2">BS001</strain>
    </source>
</reference>
<protein>
    <submittedName>
        <fullName evidence="1">Zinc-binding alcohol dehydrogenase family protein</fullName>
    </submittedName>
</protein>
<dbReference type="Proteomes" id="UP000004980">
    <property type="component" value="Unassembled WGS sequence"/>
</dbReference>
<dbReference type="EMBL" id="AKAU01000249">
    <property type="protein sequence ID" value="EIM95281.1"/>
    <property type="molecule type" value="Genomic_DNA"/>
</dbReference>
<gene>
    <name evidence="1" type="ORF">WQE_39829</name>
</gene>
<comment type="caution">
    <text evidence="1">The sequence shown here is derived from an EMBL/GenBank/DDBJ whole genome shotgun (WGS) entry which is preliminary data.</text>
</comment>
<sequence length="42" mass="4543">MKIAGEMQLDIGVTRYPLAEANRALDDLRSGRPSGAAVLMVR</sequence>
<keyword evidence="2" id="KW-1185">Reference proteome</keyword>
<name>A0ABP2PEV3_9BURK</name>
<accession>A0ABP2PEV3</accession>